<organism evidence="3 4">
    <name type="scientific">Algivirga pacifica</name>
    <dbReference type="NCBI Taxonomy" id="1162670"/>
    <lineage>
        <taxon>Bacteria</taxon>
        <taxon>Pseudomonadati</taxon>
        <taxon>Bacteroidota</taxon>
        <taxon>Cytophagia</taxon>
        <taxon>Cytophagales</taxon>
        <taxon>Flammeovirgaceae</taxon>
        <taxon>Algivirga</taxon>
    </lineage>
</organism>
<feature type="transmembrane region" description="Helical" evidence="2">
    <location>
        <begin position="12"/>
        <end position="30"/>
    </location>
</feature>
<dbReference type="RefSeq" id="WP_345371024.1">
    <property type="nucleotide sequence ID" value="NZ_BAABJX010000026.1"/>
</dbReference>
<feature type="transmembrane region" description="Helical" evidence="2">
    <location>
        <begin position="886"/>
        <end position="906"/>
    </location>
</feature>
<proteinExistence type="predicted"/>
<evidence type="ECO:0000256" key="1">
    <source>
        <dbReference type="SAM" id="Coils"/>
    </source>
</evidence>
<dbReference type="InterPro" id="IPR001036">
    <property type="entry name" value="Acrflvin-R"/>
</dbReference>
<dbReference type="Gene3D" id="1.20.1640.10">
    <property type="entry name" value="Multidrug efflux transporter AcrB transmembrane domain"/>
    <property type="match status" value="2"/>
</dbReference>
<dbReference type="PANTHER" id="PTHR32063">
    <property type="match status" value="1"/>
</dbReference>
<keyword evidence="2" id="KW-0472">Membrane</keyword>
<feature type="transmembrane region" description="Helical" evidence="2">
    <location>
        <begin position="989"/>
        <end position="1012"/>
    </location>
</feature>
<feature type="transmembrane region" description="Helical" evidence="2">
    <location>
        <begin position="912"/>
        <end position="937"/>
    </location>
</feature>
<dbReference type="Pfam" id="PF00873">
    <property type="entry name" value="ACR_tran"/>
    <property type="match status" value="1"/>
</dbReference>
<keyword evidence="2" id="KW-1133">Transmembrane helix</keyword>
<accession>A0ABP9D733</accession>
<feature type="transmembrane region" description="Helical" evidence="2">
    <location>
        <begin position="330"/>
        <end position="350"/>
    </location>
</feature>
<dbReference type="SUPFAM" id="SSF82866">
    <property type="entry name" value="Multidrug efflux transporter AcrB transmembrane domain"/>
    <property type="match status" value="2"/>
</dbReference>
<dbReference type="EMBL" id="BAABJX010000026">
    <property type="protein sequence ID" value="GAA4832790.1"/>
    <property type="molecule type" value="Genomic_DNA"/>
</dbReference>
<dbReference type="Gene3D" id="3.30.70.1430">
    <property type="entry name" value="Multidrug efflux transporter AcrB pore domain"/>
    <property type="match status" value="2"/>
</dbReference>
<keyword evidence="4" id="KW-1185">Reference proteome</keyword>
<keyword evidence="1" id="KW-0175">Coiled coil</keyword>
<dbReference type="Gene3D" id="3.30.70.1320">
    <property type="entry name" value="Multidrug efflux transporter AcrB pore domain like"/>
    <property type="match status" value="1"/>
</dbReference>
<feature type="coiled-coil region" evidence="1">
    <location>
        <begin position="676"/>
        <end position="703"/>
    </location>
</feature>
<dbReference type="SUPFAM" id="SSF82693">
    <property type="entry name" value="Multidrug efflux transporter AcrB pore domain, PN1, PN2, PC1 and PC2 subdomains"/>
    <property type="match status" value="2"/>
</dbReference>
<name>A0ABP9D733_9BACT</name>
<feature type="transmembrane region" description="Helical" evidence="2">
    <location>
        <begin position="427"/>
        <end position="448"/>
    </location>
</feature>
<dbReference type="InterPro" id="IPR027463">
    <property type="entry name" value="AcrB_DN_DC_subdom"/>
</dbReference>
<dbReference type="SUPFAM" id="SSF82714">
    <property type="entry name" value="Multidrug efflux transporter AcrB TolC docking domain, DN and DC subdomains"/>
    <property type="match status" value="2"/>
</dbReference>
<feature type="transmembrane region" description="Helical" evidence="2">
    <location>
        <begin position="460"/>
        <end position="478"/>
    </location>
</feature>
<feature type="transmembrane region" description="Helical" evidence="2">
    <location>
        <begin position="863"/>
        <end position="879"/>
    </location>
</feature>
<comment type="caution">
    <text evidence="3">The sequence shown here is derived from an EMBL/GenBank/DDBJ whole genome shotgun (WGS) entry which is preliminary data.</text>
</comment>
<reference evidence="4" key="1">
    <citation type="journal article" date="2019" name="Int. J. Syst. Evol. Microbiol.">
        <title>The Global Catalogue of Microorganisms (GCM) 10K type strain sequencing project: providing services to taxonomists for standard genome sequencing and annotation.</title>
        <authorList>
            <consortium name="The Broad Institute Genomics Platform"/>
            <consortium name="The Broad Institute Genome Sequencing Center for Infectious Disease"/>
            <person name="Wu L."/>
            <person name="Ma J."/>
        </authorList>
    </citation>
    <scope>NUCLEOTIDE SEQUENCE [LARGE SCALE GENOMIC DNA]</scope>
    <source>
        <strain evidence="4">JCM 18326</strain>
    </source>
</reference>
<dbReference type="Gene3D" id="3.30.2090.10">
    <property type="entry name" value="Multidrug efflux transporter AcrB TolC docking domain, DN and DC subdomains"/>
    <property type="match status" value="2"/>
</dbReference>
<evidence type="ECO:0000256" key="2">
    <source>
        <dbReference type="SAM" id="Phobius"/>
    </source>
</evidence>
<keyword evidence="2" id="KW-0812">Transmembrane</keyword>
<dbReference type="PANTHER" id="PTHR32063:SF33">
    <property type="entry name" value="RND SUPERFAMILY EFFLUX PUMP PERMEASE COMPONENT"/>
    <property type="match status" value="1"/>
</dbReference>
<feature type="transmembrane region" description="Helical" evidence="2">
    <location>
        <begin position="385"/>
        <end position="407"/>
    </location>
</feature>
<dbReference type="Proteomes" id="UP001500298">
    <property type="component" value="Unassembled WGS sequence"/>
</dbReference>
<dbReference type="Gene3D" id="3.30.70.1440">
    <property type="entry name" value="Multidrug efflux transporter AcrB pore domain"/>
    <property type="match status" value="1"/>
</dbReference>
<protein>
    <submittedName>
        <fullName evidence="3">Efflux RND transporter permease subunit</fullName>
    </submittedName>
</protein>
<evidence type="ECO:0000313" key="3">
    <source>
        <dbReference type="EMBL" id="GAA4832790.1"/>
    </source>
</evidence>
<feature type="transmembrane region" description="Helical" evidence="2">
    <location>
        <begin position="958"/>
        <end position="977"/>
    </location>
</feature>
<feature type="transmembrane region" description="Helical" evidence="2">
    <location>
        <begin position="356"/>
        <end position="378"/>
    </location>
</feature>
<dbReference type="PRINTS" id="PR00702">
    <property type="entry name" value="ACRIFLAVINRP"/>
</dbReference>
<sequence length="1052" mass="117099">MKKLIEYFIKFPLAVNLVMVLIVFFGFMGVREINSNFFPNSPNRFVMVQAVYPGASAEEIEEGVVLKIEENLKGITGLERLTSVSRENSGQVTVEMQSGTNMEKALTDVENAVNKISSFPVGVESIITFKQENVNFAINFGIAGEEANLHTLKATARTIEKDLLAMNGVSKVELSGFPEEEIAILLNESAMRAYNLTFQEVARAVSVANLNMTGGSIKDGQEEFFIRVKDKAYTSEELDHLIVRRTDNGGVIRLKDVAEVKDQWADTPTRVLINGERGVIVTVSSTYEEDVVDISEKVRNYITDFNNSNTNLQATIVKDMSVILQQRLDLLTDNGIMGIVLVLVFLSMFLNPRIAFWVAIGIPISMLGMFIIISFTGVTINMITLFALIVVLGILVDDAIVVAENIYQHYEEGKTSVRAAIDGTMEVLPAVLSAVLTTMVAFSTFVFLDGRMGDFFSEMAIIVIAILFVSLIEGLIILPGHIAHSKALQAGYQKRFNVTQKTEDAMRWLRTHTYKPVITYILDHKILGLAIPTALFITSIALLGKGYVDATFFPYVEGDDITMNLEMPSGTQEEVTDEWLNVINKAIDEVNEELSVNQPGGQALIQKVSETYLNAENKVRVNITLLDAEVRKGGIYDVIDGIQEKVPAIPGAEKYEFVAFSPFGKPFSLSLNHPDLAQLNKAKEELKIELKSIQELRDIADNTPVGNREILITLKDKAYHLGITLQDVISQVRQGFFGLEAQRLQRNEDEVRVWVRYRPENRKTIGQLEDMRIRMPDGSAYPVNEIANLEFVNGVSAINHLDFQREVNITAELTSPNASVPAIIKQVNTDILPKLQDKYPGLKASYDGQKREQEKVVNSAQRVLPIVFFSMFAIVVFTLRSVTQSILVFAMIPLSVIGVIIGHMVHNVPICILSFLGFIALVGVVVNDSLVFINALNLNLKRGMKYREALIEAGTSRFRPILLTTLTTVAGMGPMVFETSMQAKFLIPMVVTIAYGIIAATTTTLIVLPILLDMVNKLKRKWHKLKTGEELTAEEVESAIKELKYEYKHEEV</sequence>
<evidence type="ECO:0000313" key="4">
    <source>
        <dbReference type="Proteomes" id="UP001500298"/>
    </source>
</evidence>
<gene>
    <name evidence="3" type="ORF">GCM10023331_17550</name>
</gene>